<organism evidence="2 3">
    <name type="scientific">Thermoanaerobacter mathranii subsp. mathranii (strain DSM 11426 / CCUG 53645 / CIP 108742 / A3)</name>
    <dbReference type="NCBI Taxonomy" id="583358"/>
    <lineage>
        <taxon>Bacteria</taxon>
        <taxon>Bacillati</taxon>
        <taxon>Bacillota</taxon>
        <taxon>Clostridia</taxon>
        <taxon>Thermoanaerobacterales</taxon>
        <taxon>Thermoanaerobacteraceae</taxon>
        <taxon>Thermoanaerobacter</taxon>
    </lineage>
</organism>
<feature type="domain" description="FAD-binding FR-type" evidence="1">
    <location>
        <begin position="1"/>
        <end position="98"/>
    </location>
</feature>
<evidence type="ECO:0000313" key="3">
    <source>
        <dbReference type="Proteomes" id="UP000002064"/>
    </source>
</evidence>
<dbReference type="Proteomes" id="UP000002064">
    <property type="component" value="Chromosome"/>
</dbReference>
<dbReference type="PANTHER" id="PTHR43513">
    <property type="entry name" value="DIHYDROOROTATE DEHYDROGENASE B (NAD(+)), ELECTRON TRANSFER SUBUNIT"/>
    <property type="match status" value="1"/>
</dbReference>
<dbReference type="NCBIfam" id="NF004862">
    <property type="entry name" value="PRK06222.1"/>
    <property type="match status" value="1"/>
</dbReference>
<reference evidence="2 3" key="1">
    <citation type="submission" date="2010-05" db="EMBL/GenBank/DDBJ databases">
        <title>Complete sequence of Thermoanaerobacter mathranii subsp. mathranii mathranii str. A3.</title>
        <authorList>
            <consortium name="US DOE Joint Genome Institute"/>
            <person name="Lucas S."/>
            <person name="Copeland A."/>
            <person name="Lapidus A."/>
            <person name="Cheng J.-F."/>
            <person name="Bruce D."/>
            <person name="Goodwin L."/>
            <person name="Pitluck S."/>
            <person name="Held B."/>
            <person name="Detter J.C."/>
            <person name="Han C."/>
            <person name="Tapia R."/>
            <person name="Land M."/>
            <person name="Hauser L."/>
            <person name="Kyrpides N."/>
            <person name="Mikhailova N."/>
            <person name="Zhou J."/>
            <person name="Hemme C."/>
            <person name="Woyke T."/>
        </authorList>
    </citation>
    <scope>NUCLEOTIDE SEQUENCE [LARGE SCALE GENOMIC DNA]</scope>
    <source>
        <strain evidence="2 3">A3</strain>
    </source>
</reference>
<protein>
    <submittedName>
        <fullName evidence="2">Oxidoreductase FAD/NAD(P)-binding domain protein</fullName>
    </submittedName>
</protein>
<dbReference type="PANTHER" id="PTHR43513:SF3">
    <property type="entry name" value="DIHYDROOROTATE DEHYDROGENASE B (NAD(+)), ELECTRON TRANSFER SUBUNIT-RELATED"/>
    <property type="match status" value="1"/>
</dbReference>
<dbReference type="PROSITE" id="PS51384">
    <property type="entry name" value="FAD_FR"/>
    <property type="match status" value="1"/>
</dbReference>
<gene>
    <name evidence="2" type="ordered locus">Tmath_0613</name>
</gene>
<evidence type="ECO:0000313" key="2">
    <source>
        <dbReference type="EMBL" id="ADH60366.1"/>
    </source>
</evidence>
<dbReference type="PIRSF" id="PIRSF006816">
    <property type="entry name" value="Cyc3_hyd_g"/>
    <property type="match status" value="1"/>
</dbReference>
<dbReference type="InterPro" id="IPR017938">
    <property type="entry name" value="Riboflavin_synthase-like_b-brl"/>
</dbReference>
<dbReference type="Gene3D" id="3.40.50.80">
    <property type="entry name" value="Nucleotide-binding domain of ferredoxin-NADP reductase (FNR) module"/>
    <property type="match status" value="1"/>
</dbReference>
<accession>A0ABN3Z2B5</accession>
<dbReference type="InterPro" id="IPR019480">
    <property type="entry name" value="Dihydroorotate_DH_Fe-S-bd"/>
</dbReference>
<dbReference type="Pfam" id="PF10418">
    <property type="entry name" value="DHODB_Fe-S_bind"/>
    <property type="match status" value="1"/>
</dbReference>
<evidence type="ECO:0000259" key="1">
    <source>
        <dbReference type="PROSITE" id="PS51384"/>
    </source>
</evidence>
<dbReference type="InterPro" id="IPR012165">
    <property type="entry name" value="Cyt_c3_hydrogenase_gsu"/>
</dbReference>
<dbReference type="SUPFAM" id="SSF63380">
    <property type="entry name" value="Riboflavin synthase domain-like"/>
    <property type="match status" value="1"/>
</dbReference>
<dbReference type="InterPro" id="IPR050353">
    <property type="entry name" value="PyrK_electron_transfer"/>
</dbReference>
<dbReference type="Gene3D" id="2.40.30.10">
    <property type="entry name" value="Translation factors"/>
    <property type="match status" value="1"/>
</dbReference>
<proteinExistence type="predicted"/>
<name>A0ABN3Z2B5_THEM3</name>
<sequence>MCDMYKIVRKEVLNPVVKLMDIEAPRVAKSAKPGQFVIIRIYDKGERIPLTIADYDPKKGTVTIVFQEVGKSTKLLGALNEGDYILDFVGPLGNSMEVPKEAKKILGVGGGVGIPALYPKLKALHQEGYRVEAILGGRSEEYVIFKKEMEAVCDKVYYATDDGTLGKKGFVTDVLKEVLENDKEIDYIITVGPVIMMKNVCKMTKEYNIPTIVSMNPLMVDGTGMCGACRIEVGGETKFVCMDGPIFDGHLVNFDLAMTRLNMFKQQEKLSLELYEHGGGHHGR</sequence>
<dbReference type="CDD" id="cd06219">
    <property type="entry name" value="DHOD_e_trans_like1"/>
    <property type="match status" value="1"/>
</dbReference>
<dbReference type="EMBL" id="CP002032">
    <property type="protein sequence ID" value="ADH60366.1"/>
    <property type="molecule type" value="Genomic_DNA"/>
</dbReference>
<dbReference type="InterPro" id="IPR001433">
    <property type="entry name" value="OxRdtase_FAD/NAD-bd"/>
</dbReference>
<keyword evidence="3" id="KW-1185">Reference proteome</keyword>
<dbReference type="InterPro" id="IPR039261">
    <property type="entry name" value="FNR_nucleotide-bd"/>
</dbReference>
<dbReference type="SUPFAM" id="SSF52343">
    <property type="entry name" value="Ferredoxin reductase-like, C-terminal NADP-linked domain"/>
    <property type="match status" value="1"/>
</dbReference>
<dbReference type="InterPro" id="IPR017927">
    <property type="entry name" value="FAD-bd_FR_type"/>
</dbReference>
<dbReference type="Pfam" id="PF00175">
    <property type="entry name" value="NAD_binding_1"/>
    <property type="match status" value="1"/>
</dbReference>